<dbReference type="EMBL" id="LAZR01001096">
    <property type="protein sequence ID" value="KKN50773.1"/>
    <property type="molecule type" value="Genomic_DNA"/>
</dbReference>
<accession>A0A0F9UAY2</accession>
<name>A0A0F9UAY2_9ZZZZ</name>
<gene>
    <name evidence="1" type="ORF">LCGC14_0629430</name>
</gene>
<comment type="caution">
    <text evidence="1">The sequence shown here is derived from an EMBL/GenBank/DDBJ whole genome shotgun (WGS) entry which is preliminary data.</text>
</comment>
<sequence length="64" mass="7642">MNKSKQFLLNEYLHGEWFRLDDIISKIAWDECPPLNCGVLCEHTGRCAVRNMVDYHWGRYVVRN</sequence>
<protein>
    <submittedName>
        <fullName evidence="1">Uncharacterized protein</fullName>
    </submittedName>
</protein>
<evidence type="ECO:0000313" key="1">
    <source>
        <dbReference type="EMBL" id="KKN50773.1"/>
    </source>
</evidence>
<dbReference type="AlphaFoldDB" id="A0A0F9UAY2"/>
<proteinExistence type="predicted"/>
<reference evidence="1" key="1">
    <citation type="journal article" date="2015" name="Nature">
        <title>Complex archaea that bridge the gap between prokaryotes and eukaryotes.</title>
        <authorList>
            <person name="Spang A."/>
            <person name="Saw J.H."/>
            <person name="Jorgensen S.L."/>
            <person name="Zaremba-Niedzwiedzka K."/>
            <person name="Martijn J."/>
            <person name="Lind A.E."/>
            <person name="van Eijk R."/>
            <person name="Schleper C."/>
            <person name="Guy L."/>
            <person name="Ettema T.J."/>
        </authorList>
    </citation>
    <scope>NUCLEOTIDE SEQUENCE</scope>
</reference>
<organism evidence="1">
    <name type="scientific">marine sediment metagenome</name>
    <dbReference type="NCBI Taxonomy" id="412755"/>
    <lineage>
        <taxon>unclassified sequences</taxon>
        <taxon>metagenomes</taxon>
        <taxon>ecological metagenomes</taxon>
    </lineage>
</organism>